<sequence length="133" mass="15491">MRIDLVPAIEHVNACNERQSNHQVTDSVFLLEGLSFFFCHPVTSLLRGLPHGFGLRLWSRHLCWLSHFCMERKTAIKMRRQASGRTLNPVQRSQSQRFNHQTDGPNTALQRPSRSDRSLHWCRAVVNDWKLTN</sequence>
<dbReference type="EMBL" id="BX569693">
    <property type="protein sequence ID" value="CAE08075.1"/>
    <property type="molecule type" value="Genomic_DNA"/>
</dbReference>
<evidence type="ECO:0000256" key="1">
    <source>
        <dbReference type="SAM" id="MobiDB-lite"/>
    </source>
</evidence>
<keyword evidence="3" id="KW-1185">Reference proteome</keyword>
<proteinExistence type="predicted"/>
<dbReference type="AlphaFoldDB" id="Q7U5Y1"/>
<evidence type="ECO:0000313" key="2">
    <source>
        <dbReference type="EMBL" id="CAE08075.1"/>
    </source>
</evidence>
<feature type="compositionally biased region" description="Polar residues" evidence="1">
    <location>
        <begin position="83"/>
        <end position="112"/>
    </location>
</feature>
<name>Q7U5Y1_PARMW</name>
<gene>
    <name evidence="2" type="ordered locus">SYNW1560</name>
</gene>
<dbReference type="Proteomes" id="UP000001422">
    <property type="component" value="Chromosome"/>
</dbReference>
<evidence type="ECO:0000313" key="3">
    <source>
        <dbReference type="Proteomes" id="UP000001422"/>
    </source>
</evidence>
<protein>
    <submittedName>
        <fullName evidence="2">Uncharacterized protein</fullName>
    </submittedName>
</protein>
<organism evidence="2 3">
    <name type="scientific">Parasynechococcus marenigrum (strain WH8102)</name>
    <dbReference type="NCBI Taxonomy" id="84588"/>
    <lineage>
        <taxon>Bacteria</taxon>
        <taxon>Bacillati</taxon>
        <taxon>Cyanobacteriota</taxon>
        <taxon>Cyanophyceae</taxon>
        <taxon>Synechococcales</taxon>
        <taxon>Prochlorococcaceae</taxon>
        <taxon>Parasynechococcus</taxon>
        <taxon>Parasynechococcus marenigrum</taxon>
    </lineage>
</organism>
<reference evidence="2 3" key="1">
    <citation type="journal article" date="2003" name="Nature">
        <title>The genome of a motile marine Synechococcus.</title>
        <authorList>
            <person name="Palenik B."/>
            <person name="Brahamsha B."/>
            <person name="Larimer F."/>
            <person name="Land M."/>
            <person name="Hauser L."/>
            <person name="Chain P."/>
            <person name="Lamerdin J."/>
            <person name="Regala W."/>
            <person name="Allen E.A."/>
            <person name="McCarren J."/>
            <person name="Paulsen I."/>
            <person name="Dufresne A."/>
            <person name="Partensky F."/>
            <person name="Webb E."/>
            <person name="Waterbury J."/>
        </authorList>
    </citation>
    <scope>NUCLEOTIDE SEQUENCE [LARGE SCALE GENOMIC DNA]</scope>
    <source>
        <strain evidence="2 3">WH8102</strain>
    </source>
</reference>
<dbReference type="KEGG" id="syw:SYNW1560"/>
<accession>Q7U5Y1</accession>
<dbReference type="HOGENOM" id="CLU_1905732_0_0_3"/>
<feature type="region of interest" description="Disordered" evidence="1">
    <location>
        <begin position="82"/>
        <end position="115"/>
    </location>
</feature>